<feature type="region of interest" description="Disordered" evidence="1">
    <location>
        <begin position="1"/>
        <end position="26"/>
    </location>
</feature>
<dbReference type="InterPro" id="IPR029641">
    <property type="entry name" value="APC16"/>
</dbReference>
<feature type="compositionally biased region" description="Polar residues" evidence="1">
    <location>
        <begin position="14"/>
        <end position="26"/>
    </location>
</feature>
<protein>
    <submittedName>
        <fullName evidence="3">Anaphase-promoting complex subunit 16-like</fullName>
    </submittedName>
</protein>
<name>A0ABM1B722_LIMPO</name>
<organism evidence="2 3">
    <name type="scientific">Limulus polyphemus</name>
    <name type="common">Atlantic horseshoe crab</name>
    <dbReference type="NCBI Taxonomy" id="6850"/>
    <lineage>
        <taxon>Eukaryota</taxon>
        <taxon>Metazoa</taxon>
        <taxon>Ecdysozoa</taxon>
        <taxon>Arthropoda</taxon>
        <taxon>Chelicerata</taxon>
        <taxon>Merostomata</taxon>
        <taxon>Xiphosura</taxon>
        <taxon>Limulidae</taxon>
        <taxon>Limulus</taxon>
    </lineage>
</organism>
<proteinExistence type="predicted"/>
<evidence type="ECO:0000313" key="3">
    <source>
        <dbReference type="RefSeq" id="XP_013776114.1"/>
    </source>
</evidence>
<dbReference type="Proteomes" id="UP000694941">
    <property type="component" value="Unplaced"/>
</dbReference>
<accession>A0ABM1B722</accession>
<reference evidence="3" key="1">
    <citation type="submission" date="2025-08" db="UniProtKB">
        <authorList>
            <consortium name="RefSeq"/>
        </authorList>
    </citation>
    <scope>IDENTIFICATION</scope>
    <source>
        <tissue evidence="3">Muscle</tissue>
    </source>
</reference>
<keyword evidence="2" id="KW-1185">Reference proteome</keyword>
<dbReference type="GeneID" id="106460901"/>
<evidence type="ECO:0000313" key="2">
    <source>
        <dbReference type="Proteomes" id="UP000694941"/>
    </source>
</evidence>
<gene>
    <name evidence="3" type="primary">LOC106460901</name>
</gene>
<dbReference type="RefSeq" id="XP_013776114.1">
    <property type="nucleotide sequence ID" value="XM_013920660.2"/>
</dbReference>
<sequence length="90" mass="10695">MASLNLGSPRKTLFQKQRSNSERIQNFSLDRNNGLNNREKIQFEHDVETSVRTVEREQHEQRLTNLRQLADKLKDDDWKYTPVEKLLGLQ</sequence>
<dbReference type="Pfam" id="PF17256">
    <property type="entry name" value="ANAPC16"/>
    <property type="match status" value="1"/>
</dbReference>
<evidence type="ECO:0000256" key="1">
    <source>
        <dbReference type="SAM" id="MobiDB-lite"/>
    </source>
</evidence>